<dbReference type="SUPFAM" id="SSF50729">
    <property type="entry name" value="PH domain-like"/>
    <property type="match status" value="1"/>
</dbReference>
<dbReference type="SUPFAM" id="SSF50985">
    <property type="entry name" value="RCC1/BLIP-II"/>
    <property type="match status" value="1"/>
</dbReference>
<dbReference type="PANTHER" id="PTHR22870">
    <property type="entry name" value="REGULATOR OF CHROMOSOME CONDENSATION"/>
    <property type="match status" value="1"/>
</dbReference>
<feature type="repeat" description="RCC1" evidence="5">
    <location>
        <begin position="490"/>
        <end position="553"/>
    </location>
</feature>
<dbReference type="SUPFAM" id="SSF57903">
    <property type="entry name" value="FYVE/PHD zinc finger"/>
    <property type="match status" value="1"/>
</dbReference>
<name>A0A8X7P7V3_BRACI</name>
<dbReference type="Proteomes" id="UP000886595">
    <property type="component" value="Unassembled WGS sequence"/>
</dbReference>
<accession>A0A8X7P7V3</accession>
<keyword evidence="3" id="KW-0863">Zinc-finger</keyword>
<dbReference type="PROSITE" id="PS50012">
    <property type="entry name" value="RCC1_3"/>
    <property type="match status" value="4"/>
</dbReference>
<sequence>MTKELDDTYLIWYCGRKEKRLKLNSVTRIIPGQGQRTSVFRRYPQPTKEYQSFSLIYGNRSLDLVFKDKNEAEFWITTLRTLLSRNSSSALVLHSRSRSFVLDYGEQSSSSNNFRSAGSDTSCEASRSHINTPQRFVKVFSEVLSQTSVLRSLSLDELVHKPHNMSPENLETRPTNHSHAGPQEMVSSAVSSSSQGSIIENLKSLCDVFVWGESIGDGLLHYKKTQTAKFYLLAETLLPKALKQHVALDAQSIACGTNYAVWGEESGGRLGHGVCSSFPYPNLIHEFDGSSVELADCGEFNTCAVIASGELYAWGDGAHNAGLLGIGSETSHWKPVRILGQMEGINVRTISCGLFTYGDSTFGALGHGDRPALIPREVETLSGRRTIKIACGVWHSASVVSVSGEATSSGKLFVWGDGEDEKLGHDDNKESRLIPSCVITTLDTTSLVDRTLLHHNVVRAPSCIEGGLGKSFVQKVACGFHHIAVLNSKAEVYTWGRGSNGQLGHGDTKYRRMPTLVRALKGHPFNCMRKLHNCYNCGSVSCASKKSLAAAMAPKTNRPYRVYDDCYIKLEGAREYLETPASSARFSNARLSSSINEMDAIGTTPQHQLLRIHDLKTSGGSHISSSLVRHSVTCGLPFSRRGSVELFPLSTKSNPVDSVAADFNTDIADTELLQEGTKKSNQCLNQEISVLKAFRLVEKLTRETKQLEAAVLKAHADADKIKCLEEVVRYLTLKIYTLMDATKKEVDKTKRRRSSF</sequence>
<dbReference type="OrthoDB" id="5981550at2759"/>
<dbReference type="EMBL" id="JAAMPC010000017">
    <property type="protein sequence ID" value="KAG2247654.1"/>
    <property type="molecule type" value="Genomic_DNA"/>
</dbReference>
<dbReference type="InterPro" id="IPR000408">
    <property type="entry name" value="Reg_chr_condens"/>
</dbReference>
<evidence type="ECO:0000256" key="4">
    <source>
        <dbReference type="ARBA" id="ARBA00022833"/>
    </source>
</evidence>
<comment type="caution">
    <text evidence="7">The sequence shown here is derived from an EMBL/GenBank/DDBJ whole genome shotgun (WGS) entry which is preliminary data.</text>
</comment>
<dbReference type="GO" id="GO:0008270">
    <property type="term" value="F:zinc ion binding"/>
    <property type="evidence" value="ECO:0007669"/>
    <property type="project" value="UniProtKB-KW"/>
</dbReference>
<keyword evidence="8" id="KW-1185">Reference proteome</keyword>
<dbReference type="InterPro" id="IPR011011">
    <property type="entry name" value="Znf_FYVE_PHD"/>
</dbReference>
<organism evidence="7 8">
    <name type="scientific">Brassica carinata</name>
    <name type="common">Ethiopian mustard</name>
    <name type="synonym">Abyssinian cabbage</name>
    <dbReference type="NCBI Taxonomy" id="52824"/>
    <lineage>
        <taxon>Eukaryota</taxon>
        <taxon>Viridiplantae</taxon>
        <taxon>Streptophyta</taxon>
        <taxon>Embryophyta</taxon>
        <taxon>Tracheophyta</taxon>
        <taxon>Spermatophyta</taxon>
        <taxon>Magnoliopsida</taxon>
        <taxon>eudicotyledons</taxon>
        <taxon>Gunneridae</taxon>
        <taxon>Pentapetalae</taxon>
        <taxon>rosids</taxon>
        <taxon>malvids</taxon>
        <taxon>Brassicales</taxon>
        <taxon>Brassicaceae</taxon>
        <taxon>Brassiceae</taxon>
        <taxon>Brassica</taxon>
    </lineage>
</organism>
<dbReference type="InterPro" id="IPR011993">
    <property type="entry name" value="PH-like_dom_sf"/>
</dbReference>
<dbReference type="PANTHER" id="PTHR22870:SF428">
    <property type="entry name" value="REGULATOR OF CHROMOSOME CONDENSATION (RCC1) FAMILY PROTEIN"/>
    <property type="match status" value="1"/>
</dbReference>
<feature type="compositionally biased region" description="Polar residues" evidence="6">
    <location>
        <begin position="166"/>
        <end position="178"/>
    </location>
</feature>
<evidence type="ECO:0000256" key="3">
    <source>
        <dbReference type="ARBA" id="ARBA00022771"/>
    </source>
</evidence>
<keyword evidence="2" id="KW-0677">Repeat</keyword>
<dbReference type="Gene3D" id="2.30.29.30">
    <property type="entry name" value="Pleckstrin-homology domain (PH domain)/Phosphotyrosine-binding domain (PTB)"/>
    <property type="match status" value="1"/>
</dbReference>
<evidence type="ECO:0000256" key="1">
    <source>
        <dbReference type="ARBA" id="ARBA00022723"/>
    </source>
</evidence>
<protein>
    <recommendedName>
        <fullName evidence="9">PH domain-containing protein</fullName>
    </recommendedName>
</protein>
<keyword evidence="4" id="KW-0862">Zinc</keyword>
<dbReference type="Pfam" id="PF00415">
    <property type="entry name" value="RCC1"/>
    <property type="match status" value="4"/>
</dbReference>
<evidence type="ECO:0000313" key="8">
    <source>
        <dbReference type="Proteomes" id="UP000886595"/>
    </source>
</evidence>
<dbReference type="InterPro" id="IPR051210">
    <property type="entry name" value="Ub_ligase/GEF_domain"/>
</dbReference>
<proteinExistence type="predicted"/>
<evidence type="ECO:0008006" key="9">
    <source>
        <dbReference type="Google" id="ProtNLM"/>
    </source>
</evidence>
<keyword evidence="1" id="KW-0479">Metal-binding</keyword>
<dbReference type="InterPro" id="IPR009091">
    <property type="entry name" value="RCC1/BLIP-II"/>
</dbReference>
<feature type="repeat" description="RCC1" evidence="5">
    <location>
        <begin position="352"/>
        <end position="402"/>
    </location>
</feature>
<evidence type="ECO:0000256" key="6">
    <source>
        <dbReference type="SAM" id="MobiDB-lite"/>
    </source>
</evidence>
<gene>
    <name evidence="7" type="ORF">Bca52824_087282</name>
</gene>
<evidence type="ECO:0000256" key="2">
    <source>
        <dbReference type="ARBA" id="ARBA00022737"/>
    </source>
</evidence>
<feature type="repeat" description="RCC1" evidence="5">
    <location>
        <begin position="309"/>
        <end position="353"/>
    </location>
</feature>
<evidence type="ECO:0000256" key="5">
    <source>
        <dbReference type="PROSITE-ProRule" id="PRU00235"/>
    </source>
</evidence>
<feature type="repeat" description="RCC1" evidence="5">
    <location>
        <begin position="410"/>
        <end position="489"/>
    </location>
</feature>
<dbReference type="AlphaFoldDB" id="A0A8X7P7V3"/>
<dbReference type="Gene3D" id="2.130.10.30">
    <property type="entry name" value="Regulator of chromosome condensation 1/beta-lactamase-inhibitor protein II"/>
    <property type="match status" value="2"/>
</dbReference>
<reference evidence="7 8" key="1">
    <citation type="submission" date="2020-02" db="EMBL/GenBank/DDBJ databases">
        <authorList>
            <person name="Ma Q."/>
            <person name="Huang Y."/>
            <person name="Song X."/>
            <person name="Pei D."/>
        </authorList>
    </citation>
    <scope>NUCLEOTIDE SEQUENCE [LARGE SCALE GENOMIC DNA]</scope>
    <source>
        <strain evidence="7">Sxm20200214</strain>
        <tissue evidence="7">Leaf</tissue>
    </source>
</reference>
<dbReference type="PROSITE" id="PS00626">
    <property type="entry name" value="RCC1_2"/>
    <property type="match status" value="2"/>
</dbReference>
<evidence type="ECO:0000313" key="7">
    <source>
        <dbReference type="EMBL" id="KAG2247654.1"/>
    </source>
</evidence>
<feature type="region of interest" description="Disordered" evidence="6">
    <location>
        <begin position="163"/>
        <end position="183"/>
    </location>
</feature>